<evidence type="ECO:0000256" key="1">
    <source>
        <dbReference type="SAM" id="MobiDB-lite"/>
    </source>
</evidence>
<accession>A0A0K1PLQ0</accession>
<evidence type="ECO:0000313" key="2">
    <source>
        <dbReference type="EMBL" id="AKU94447.1"/>
    </source>
</evidence>
<feature type="compositionally biased region" description="Basic and acidic residues" evidence="1">
    <location>
        <begin position="179"/>
        <end position="189"/>
    </location>
</feature>
<dbReference type="EMBL" id="CP012333">
    <property type="protein sequence ID" value="AKU94447.1"/>
    <property type="molecule type" value="Genomic_DNA"/>
</dbReference>
<feature type="compositionally biased region" description="Low complexity" evidence="1">
    <location>
        <begin position="148"/>
        <end position="165"/>
    </location>
</feature>
<organism evidence="2 3">
    <name type="scientific">Labilithrix luteola</name>
    <dbReference type="NCBI Taxonomy" id="1391654"/>
    <lineage>
        <taxon>Bacteria</taxon>
        <taxon>Pseudomonadati</taxon>
        <taxon>Myxococcota</taxon>
        <taxon>Polyangia</taxon>
        <taxon>Polyangiales</taxon>
        <taxon>Labilitrichaceae</taxon>
        <taxon>Labilithrix</taxon>
    </lineage>
</organism>
<dbReference type="KEGG" id="llu:AKJ09_01111"/>
<proteinExistence type="predicted"/>
<name>A0A0K1PLQ0_9BACT</name>
<evidence type="ECO:0000313" key="3">
    <source>
        <dbReference type="Proteomes" id="UP000064967"/>
    </source>
</evidence>
<protein>
    <submittedName>
        <fullName evidence="2">Uncharacterized protein</fullName>
    </submittedName>
</protein>
<feature type="region of interest" description="Disordered" evidence="1">
    <location>
        <begin position="1"/>
        <end position="27"/>
    </location>
</feature>
<gene>
    <name evidence="2" type="ORF">AKJ09_01111</name>
</gene>
<feature type="compositionally biased region" description="Basic residues" evidence="1">
    <location>
        <begin position="166"/>
        <end position="178"/>
    </location>
</feature>
<feature type="region of interest" description="Disordered" evidence="1">
    <location>
        <begin position="101"/>
        <end position="193"/>
    </location>
</feature>
<sequence>MRSLQRDGVPVQPPDQEQPVSRLQSDSELTLHQCGSGRHWLLSKSNTHCARTEQTIGSNVEHPVAAPEHIGVAQLQPRWALHSLLVPMAAQATAVPLQTCVDGAPESSVDGSPPPRRSSPDRSDRLDCSDSRHFLGRSGRSRRWSMQTRTPATARPASTPPCRSRSPPRRARRTLPSRGRADRRPKARGDSWPLASNLLRAGDVIGDVFARRGRSRAPAEERASRSALALRARGAHAIARGGLAGGGREVGRAACGGLAGDIGFDARAVEREPANGRAPGAARLPQARGLVLESLARGDGALAAAGIVGPAAGVLAGVFAGPAIFRSGAFAAVGRSSASRFLTGLVRRWIVGAGILTAVRSSFTSMRRGVPAIEVGADEVSAARDRHRRQRAREDPRPKATLGWRRAANGHDLRGKDAACARLSRTISKLRRVRGSLASLDRQRQPSPLET</sequence>
<reference evidence="2 3" key="1">
    <citation type="submission" date="2015-08" db="EMBL/GenBank/DDBJ databases">
        <authorList>
            <person name="Babu N.S."/>
            <person name="Beckwith C.J."/>
            <person name="Beseler K.G."/>
            <person name="Brison A."/>
            <person name="Carone J.V."/>
            <person name="Caskin T.P."/>
            <person name="Diamond M."/>
            <person name="Durham M.E."/>
            <person name="Foxe J.M."/>
            <person name="Go M."/>
            <person name="Henderson B.A."/>
            <person name="Jones I.B."/>
            <person name="McGettigan J.A."/>
            <person name="Micheletti S.J."/>
            <person name="Nasrallah M.E."/>
            <person name="Ortiz D."/>
            <person name="Piller C.R."/>
            <person name="Privatt S.R."/>
            <person name="Schneider S.L."/>
            <person name="Sharp S."/>
            <person name="Smith T.C."/>
            <person name="Stanton J.D."/>
            <person name="Ullery H.E."/>
            <person name="Wilson R.J."/>
            <person name="Serrano M.G."/>
            <person name="Buck G."/>
            <person name="Lee V."/>
            <person name="Wang Y."/>
            <person name="Carvalho R."/>
            <person name="Voegtly L."/>
            <person name="Shi R."/>
            <person name="Duckworth R."/>
            <person name="Johnson A."/>
            <person name="Loviza R."/>
            <person name="Walstead R."/>
            <person name="Shah Z."/>
            <person name="Kiflezghi M."/>
            <person name="Wade K."/>
            <person name="Ball S.L."/>
            <person name="Bradley K.W."/>
            <person name="Asai D.J."/>
            <person name="Bowman C.A."/>
            <person name="Russell D.A."/>
            <person name="Pope W.H."/>
            <person name="Jacobs-Sera D."/>
            <person name="Hendrix R.W."/>
            <person name="Hatfull G.F."/>
        </authorList>
    </citation>
    <scope>NUCLEOTIDE SEQUENCE [LARGE SCALE GENOMIC DNA]</scope>
    <source>
        <strain evidence="2 3">DSM 27648</strain>
    </source>
</reference>
<dbReference type="Proteomes" id="UP000064967">
    <property type="component" value="Chromosome"/>
</dbReference>
<dbReference type="AlphaFoldDB" id="A0A0K1PLQ0"/>
<dbReference type="STRING" id="1391654.AKJ09_01111"/>
<keyword evidence="3" id="KW-1185">Reference proteome</keyword>
<feature type="compositionally biased region" description="Basic and acidic residues" evidence="1">
    <location>
        <begin position="118"/>
        <end position="133"/>
    </location>
</feature>